<dbReference type="InterPro" id="IPR017937">
    <property type="entry name" value="Thioredoxin_CS"/>
</dbReference>
<keyword evidence="3" id="KW-1133">Transmembrane helix</keyword>
<dbReference type="AlphaFoldDB" id="A0A1X6NQG4"/>
<dbReference type="SUPFAM" id="SSF52833">
    <property type="entry name" value="Thioredoxin-like"/>
    <property type="match status" value="1"/>
</dbReference>
<evidence type="ECO:0000313" key="7">
    <source>
        <dbReference type="Proteomes" id="UP000218209"/>
    </source>
</evidence>
<keyword evidence="4" id="KW-0732">Signal</keyword>
<gene>
    <name evidence="6" type="ORF">BU14_0711s0010</name>
</gene>
<dbReference type="Proteomes" id="UP000218209">
    <property type="component" value="Unassembled WGS sequence"/>
</dbReference>
<accession>A0A1X6NQG4</accession>
<organism evidence="6 7">
    <name type="scientific">Porphyra umbilicalis</name>
    <name type="common">Purple laver</name>
    <name type="synonym">Red alga</name>
    <dbReference type="NCBI Taxonomy" id="2786"/>
    <lineage>
        <taxon>Eukaryota</taxon>
        <taxon>Rhodophyta</taxon>
        <taxon>Bangiophyceae</taxon>
        <taxon>Bangiales</taxon>
        <taxon>Bangiaceae</taxon>
        <taxon>Porphyra</taxon>
    </lineage>
</organism>
<dbReference type="GO" id="GO:0006457">
    <property type="term" value="P:protein folding"/>
    <property type="evidence" value="ECO:0007669"/>
    <property type="project" value="TreeGrafter"/>
</dbReference>
<proteinExistence type="inferred from homology"/>
<dbReference type="PANTHER" id="PTHR45672:SF11">
    <property type="entry name" value="PROTEIN DISULFIDE-ISOMERASE C17H9.14C"/>
    <property type="match status" value="1"/>
</dbReference>
<feature type="domain" description="Thioredoxin" evidence="5">
    <location>
        <begin position="21"/>
        <end position="158"/>
    </location>
</feature>
<dbReference type="GO" id="GO:0005783">
    <property type="term" value="C:endoplasmic reticulum"/>
    <property type="evidence" value="ECO:0007669"/>
    <property type="project" value="TreeGrafter"/>
</dbReference>
<dbReference type="Pfam" id="PF00085">
    <property type="entry name" value="Thioredoxin"/>
    <property type="match status" value="1"/>
</dbReference>
<evidence type="ECO:0000256" key="3">
    <source>
        <dbReference type="SAM" id="Phobius"/>
    </source>
</evidence>
<reference evidence="6 7" key="1">
    <citation type="submission" date="2017-03" db="EMBL/GenBank/DDBJ databases">
        <title>WGS assembly of Porphyra umbilicalis.</title>
        <authorList>
            <person name="Brawley S.H."/>
            <person name="Blouin N.A."/>
            <person name="Ficko-Blean E."/>
            <person name="Wheeler G.L."/>
            <person name="Lohr M."/>
            <person name="Goodson H.V."/>
            <person name="Jenkins J.W."/>
            <person name="Blaby-Haas C.E."/>
            <person name="Helliwell K.E."/>
            <person name="Chan C."/>
            <person name="Marriage T."/>
            <person name="Bhattacharya D."/>
            <person name="Klein A.S."/>
            <person name="Badis Y."/>
            <person name="Brodie J."/>
            <person name="Cao Y."/>
            <person name="Collen J."/>
            <person name="Dittami S.M."/>
            <person name="Gachon C.M."/>
            <person name="Green B.R."/>
            <person name="Karpowicz S."/>
            <person name="Kim J.W."/>
            <person name="Kudahl U."/>
            <person name="Lin S."/>
            <person name="Michel G."/>
            <person name="Mittag M."/>
            <person name="Olson B.J."/>
            <person name="Pangilinan J."/>
            <person name="Peng Y."/>
            <person name="Qiu H."/>
            <person name="Shu S."/>
            <person name="Singer J.T."/>
            <person name="Smith A.G."/>
            <person name="Sprecher B.N."/>
            <person name="Wagner V."/>
            <person name="Wang W."/>
            <person name="Wang Z.-Y."/>
            <person name="Yan J."/>
            <person name="Yarish C."/>
            <person name="Zoeuner-Riek S."/>
            <person name="Zhuang Y."/>
            <person name="Zou Y."/>
            <person name="Lindquist E.A."/>
            <person name="Grimwood J."/>
            <person name="Barry K."/>
            <person name="Rokhsar D.S."/>
            <person name="Schmutz J."/>
            <person name="Stiller J.W."/>
            <person name="Grossman A.R."/>
            <person name="Prochnik S.E."/>
        </authorList>
    </citation>
    <scope>NUCLEOTIDE SEQUENCE [LARGE SCALE GENOMIC DNA]</scope>
    <source>
        <strain evidence="6">4086291</strain>
    </source>
</reference>
<keyword evidence="7" id="KW-1185">Reference proteome</keyword>
<dbReference type="OrthoDB" id="510at2759"/>
<dbReference type="InterPro" id="IPR013766">
    <property type="entry name" value="Thioredoxin_domain"/>
</dbReference>
<evidence type="ECO:0000259" key="5">
    <source>
        <dbReference type="PROSITE" id="PS51352"/>
    </source>
</evidence>
<dbReference type="PROSITE" id="PS51352">
    <property type="entry name" value="THIOREDOXIN_2"/>
    <property type="match status" value="1"/>
</dbReference>
<keyword evidence="3" id="KW-0812">Transmembrane</keyword>
<evidence type="ECO:0000256" key="2">
    <source>
        <dbReference type="ARBA" id="ARBA00006347"/>
    </source>
</evidence>
<dbReference type="CDD" id="cd02961">
    <property type="entry name" value="PDI_a_family"/>
    <property type="match status" value="1"/>
</dbReference>
<protein>
    <recommendedName>
        <fullName evidence="5">Thioredoxin domain-containing protein</fullName>
    </recommendedName>
</protein>
<dbReference type="Gene3D" id="3.40.30.10">
    <property type="entry name" value="Glutaredoxin"/>
    <property type="match status" value="1"/>
</dbReference>
<dbReference type="InterPro" id="IPR036249">
    <property type="entry name" value="Thioredoxin-like_sf"/>
</dbReference>
<evidence type="ECO:0000256" key="4">
    <source>
        <dbReference type="SAM" id="SignalP"/>
    </source>
</evidence>
<keyword evidence="3" id="KW-0472">Membrane</keyword>
<sequence>MAVGCGRRSMTGRVVGALTAVAVAMLALAGAARANDHGSVQELTAENFEAATADGNWLIEFYAPWCGHCNKFASDYTKVAAALAADPAVRVGRVDGSTHRSVSTRFSVTGFPSFFYLPPAAAAPEGGLLTAPDTPAPLRFTGGRAVDTLVEWARAGGAGGAPVAVTAPASVVERLLGRKGAATKAATAAGGSAAAVHAAVVAKAVRDAAEALDGWMVAQGGLTPEVRMGVLSATAVIVAASGLVGLIAVAAGLGGLVTAIAAAVTRRPRPAGAAGKRE</sequence>
<feature type="chain" id="PRO_5012123392" description="Thioredoxin domain-containing protein" evidence="4">
    <location>
        <begin position="35"/>
        <end position="278"/>
    </location>
</feature>
<dbReference type="InterPro" id="IPR051063">
    <property type="entry name" value="PDI"/>
</dbReference>
<dbReference type="GO" id="GO:0003756">
    <property type="term" value="F:protein disulfide isomerase activity"/>
    <property type="evidence" value="ECO:0007669"/>
    <property type="project" value="TreeGrafter"/>
</dbReference>
<dbReference type="PANTHER" id="PTHR45672">
    <property type="entry name" value="PROTEIN DISULFIDE-ISOMERASE C17H9.14C-RELATED"/>
    <property type="match status" value="1"/>
</dbReference>
<name>A0A1X6NQG4_PORUM</name>
<feature type="signal peptide" evidence="4">
    <location>
        <begin position="1"/>
        <end position="34"/>
    </location>
</feature>
<dbReference type="EMBL" id="KV919232">
    <property type="protein sequence ID" value="OSX70613.1"/>
    <property type="molecule type" value="Genomic_DNA"/>
</dbReference>
<feature type="transmembrane region" description="Helical" evidence="3">
    <location>
        <begin position="236"/>
        <end position="264"/>
    </location>
</feature>
<dbReference type="PROSITE" id="PS00194">
    <property type="entry name" value="THIOREDOXIN_1"/>
    <property type="match status" value="1"/>
</dbReference>
<comment type="similarity">
    <text evidence="2">Belongs to the protein disulfide isomerase family.</text>
</comment>
<evidence type="ECO:0000256" key="1">
    <source>
        <dbReference type="ARBA" id="ARBA00003318"/>
    </source>
</evidence>
<evidence type="ECO:0000313" key="6">
    <source>
        <dbReference type="EMBL" id="OSX70613.1"/>
    </source>
</evidence>
<comment type="function">
    <text evidence="1">Participates in various redox reactions through the reversible oxidation of its active center dithiol to a disulfide and catalyzes dithiol-disulfide exchange reactions.</text>
</comment>